<reference evidence="1 2" key="1">
    <citation type="journal article" date="2024" name="G3 (Bethesda)">
        <title>Genome assembly of Hibiscus sabdariffa L. provides insights into metabolisms of medicinal natural products.</title>
        <authorList>
            <person name="Kim T."/>
        </authorList>
    </citation>
    <scope>NUCLEOTIDE SEQUENCE [LARGE SCALE GENOMIC DNA]</scope>
    <source>
        <strain evidence="1">TK-2024</strain>
        <tissue evidence="1">Old leaves</tissue>
    </source>
</reference>
<accession>A0ABR2U3M4</accession>
<dbReference type="Gene3D" id="3.30.420.10">
    <property type="entry name" value="Ribonuclease H-like superfamily/Ribonuclease H"/>
    <property type="match status" value="1"/>
</dbReference>
<keyword evidence="2" id="KW-1185">Reference proteome</keyword>
<proteinExistence type="predicted"/>
<protein>
    <submittedName>
        <fullName evidence="1">Uncharacterized protein</fullName>
    </submittedName>
</protein>
<organism evidence="1 2">
    <name type="scientific">Hibiscus sabdariffa</name>
    <name type="common">roselle</name>
    <dbReference type="NCBI Taxonomy" id="183260"/>
    <lineage>
        <taxon>Eukaryota</taxon>
        <taxon>Viridiplantae</taxon>
        <taxon>Streptophyta</taxon>
        <taxon>Embryophyta</taxon>
        <taxon>Tracheophyta</taxon>
        <taxon>Spermatophyta</taxon>
        <taxon>Magnoliopsida</taxon>
        <taxon>eudicotyledons</taxon>
        <taxon>Gunneridae</taxon>
        <taxon>Pentapetalae</taxon>
        <taxon>rosids</taxon>
        <taxon>malvids</taxon>
        <taxon>Malvales</taxon>
        <taxon>Malvaceae</taxon>
        <taxon>Malvoideae</taxon>
        <taxon>Hibiscus</taxon>
    </lineage>
</organism>
<gene>
    <name evidence="1" type="ORF">V6N11_072552</name>
</gene>
<dbReference type="EMBL" id="JBBPBN010000003">
    <property type="protein sequence ID" value="KAK9044237.1"/>
    <property type="molecule type" value="Genomic_DNA"/>
</dbReference>
<evidence type="ECO:0000313" key="2">
    <source>
        <dbReference type="Proteomes" id="UP001396334"/>
    </source>
</evidence>
<name>A0ABR2U3M4_9ROSI</name>
<evidence type="ECO:0000313" key="1">
    <source>
        <dbReference type="EMBL" id="KAK9044237.1"/>
    </source>
</evidence>
<sequence length="94" mass="10851">MFRFVSMDTEFPGTIFKPSKEIIEQGDPAINYDYMKANVDALESGKDLQRCKTGQGEIYFRFLSKITANVDRTSIYYINRLRSLVLKAQQPKGF</sequence>
<dbReference type="InterPro" id="IPR036397">
    <property type="entry name" value="RNaseH_sf"/>
</dbReference>
<dbReference type="Proteomes" id="UP001396334">
    <property type="component" value="Unassembled WGS sequence"/>
</dbReference>
<comment type="caution">
    <text evidence="1">The sequence shown here is derived from an EMBL/GenBank/DDBJ whole genome shotgun (WGS) entry which is preliminary data.</text>
</comment>